<reference evidence="1" key="1">
    <citation type="journal article" date="2015" name="Nature">
        <title>Complex archaea that bridge the gap between prokaryotes and eukaryotes.</title>
        <authorList>
            <person name="Spang A."/>
            <person name="Saw J.H."/>
            <person name="Jorgensen S.L."/>
            <person name="Zaremba-Niedzwiedzka K."/>
            <person name="Martijn J."/>
            <person name="Lind A.E."/>
            <person name="van Eijk R."/>
            <person name="Schleper C."/>
            <person name="Guy L."/>
            <person name="Ettema T.J."/>
        </authorList>
    </citation>
    <scope>NUCLEOTIDE SEQUENCE</scope>
</reference>
<organism evidence="1">
    <name type="scientific">marine sediment metagenome</name>
    <dbReference type="NCBI Taxonomy" id="412755"/>
    <lineage>
        <taxon>unclassified sequences</taxon>
        <taxon>metagenomes</taxon>
        <taxon>ecological metagenomes</taxon>
    </lineage>
</organism>
<gene>
    <name evidence="1" type="ORF">LCGC14_1187960</name>
</gene>
<proteinExistence type="predicted"/>
<name>A0A0F9M7Y1_9ZZZZ</name>
<protein>
    <submittedName>
        <fullName evidence="1">Uncharacterized protein</fullName>
    </submittedName>
</protein>
<accession>A0A0F9M7Y1</accession>
<evidence type="ECO:0000313" key="1">
    <source>
        <dbReference type="EMBL" id="KKM95466.1"/>
    </source>
</evidence>
<comment type="caution">
    <text evidence="1">The sequence shown here is derived from an EMBL/GenBank/DDBJ whole genome shotgun (WGS) entry which is preliminary data.</text>
</comment>
<dbReference type="AlphaFoldDB" id="A0A0F9M7Y1"/>
<sequence length="152" mass="17329">MTEENLKELRKQITVVFRKFSVNPHHTPFKREQDRNLAGRFIDRLNNSSFDTGSLPYFSKDGLAVKPSKVECVFALMCNAVTSYWAIVSEDAGLSGAYEACLKIHLAKLDKVYNEFDKLKLLGDAKGYCLFESQREDLYSKESKSEDKEGTK</sequence>
<dbReference type="EMBL" id="LAZR01006005">
    <property type="protein sequence ID" value="KKM95466.1"/>
    <property type="molecule type" value="Genomic_DNA"/>
</dbReference>